<keyword evidence="5" id="KW-0175">Coiled coil</keyword>
<feature type="region of interest" description="Disordered" evidence="6">
    <location>
        <begin position="289"/>
        <end position="311"/>
    </location>
</feature>
<keyword evidence="1 4" id="KW-0479">Metal-binding</keyword>
<dbReference type="AlphaFoldDB" id="A0A6H5HB86"/>
<evidence type="ECO:0000313" key="11">
    <source>
        <dbReference type="EMBL" id="CAB0013980.1"/>
    </source>
</evidence>
<dbReference type="SMART" id="SM00132">
    <property type="entry name" value="LIM"/>
    <property type="match status" value="1"/>
</dbReference>
<dbReference type="CDD" id="cd09400">
    <property type="entry name" value="LIM_like_1"/>
    <property type="match status" value="1"/>
</dbReference>
<evidence type="ECO:0000256" key="3">
    <source>
        <dbReference type="ARBA" id="ARBA00023038"/>
    </source>
</evidence>
<feature type="domain" description="BMERB" evidence="10">
    <location>
        <begin position="1064"/>
        <end position="1227"/>
    </location>
</feature>
<feature type="compositionally biased region" description="Polar residues" evidence="6">
    <location>
        <begin position="640"/>
        <end position="665"/>
    </location>
</feature>
<feature type="region of interest" description="Disordered" evidence="6">
    <location>
        <begin position="886"/>
        <end position="916"/>
    </location>
</feature>
<evidence type="ECO:0000256" key="4">
    <source>
        <dbReference type="PROSITE-ProRule" id="PRU00125"/>
    </source>
</evidence>
<name>A0A6H5HB86_9HEMI</name>
<feature type="compositionally biased region" description="Pro residues" evidence="6">
    <location>
        <begin position="745"/>
        <end position="756"/>
    </location>
</feature>
<dbReference type="PANTHER" id="PTHR23167">
    <property type="entry name" value="CALPONIN HOMOLOGY DOMAIN-CONTAINING PROTEIN DDB_G0272472-RELATED"/>
    <property type="match status" value="1"/>
</dbReference>
<gene>
    <name evidence="11" type="ORF">NTEN_LOCUS18519</name>
</gene>
<evidence type="ECO:0008006" key="13">
    <source>
        <dbReference type="Google" id="ProtNLM"/>
    </source>
</evidence>
<feature type="compositionally biased region" description="Basic residues" evidence="6">
    <location>
        <begin position="1048"/>
        <end position="1059"/>
    </location>
</feature>
<dbReference type="GO" id="GO:0046872">
    <property type="term" value="F:metal ion binding"/>
    <property type="evidence" value="ECO:0007669"/>
    <property type="project" value="UniProtKB-KW"/>
</dbReference>
<feature type="compositionally biased region" description="Polar residues" evidence="6">
    <location>
        <begin position="390"/>
        <end position="400"/>
    </location>
</feature>
<dbReference type="Gene3D" id="2.10.110.10">
    <property type="entry name" value="Cysteine Rich Protein"/>
    <property type="match status" value="1"/>
</dbReference>
<dbReference type="Gene3D" id="1.10.418.10">
    <property type="entry name" value="Calponin-like domain"/>
    <property type="match status" value="1"/>
</dbReference>
<feature type="domain" description="Calponin-homology (CH)" evidence="8">
    <location>
        <begin position="60"/>
        <end position="165"/>
    </location>
</feature>
<evidence type="ECO:0000259" key="8">
    <source>
        <dbReference type="PROSITE" id="PS50021"/>
    </source>
</evidence>
<feature type="compositionally biased region" description="Polar residues" evidence="6">
    <location>
        <begin position="724"/>
        <end position="734"/>
    </location>
</feature>
<feature type="region of interest" description="Disordered" evidence="6">
    <location>
        <begin position="979"/>
        <end position="1068"/>
    </location>
</feature>
<keyword evidence="2 4" id="KW-0862">Zinc</keyword>
<keyword evidence="12" id="KW-1185">Reference proteome</keyword>
<feature type="compositionally biased region" description="Basic and acidic residues" evidence="6">
    <location>
        <begin position="594"/>
        <end position="603"/>
    </location>
</feature>
<evidence type="ECO:0000256" key="5">
    <source>
        <dbReference type="SAM" id="Coils"/>
    </source>
</evidence>
<keyword evidence="3 4" id="KW-0440">LIM domain</keyword>
<feature type="compositionally biased region" description="Basic and acidic residues" evidence="6">
    <location>
        <begin position="943"/>
        <end position="960"/>
    </location>
</feature>
<feature type="chain" id="PRO_5026136831" description="LIM zinc-binding domain-containing protein" evidence="7">
    <location>
        <begin position="20"/>
        <end position="1227"/>
    </location>
</feature>
<feature type="compositionally biased region" description="Basic and acidic residues" evidence="6">
    <location>
        <begin position="504"/>
        <end position="523"/>
    </location>
</feature>
<dbReference type="OrthoDB" id="10017054at2759"/>
<dbReference type="InterPro" id="IPR050540">
    <property type="entry name" value="F-actin_Monoox_Mical"/>
</dbReference>
<evidence type="ECO:0000256" key="2">
    <source>
        <dbReference type="ARBA" id="ARBA00022833"/>
    </source>
</evidence>
<dbReference type="Pfam" id="PF00412">
    <property type="entry name" value="LIM"/>
    <property type="match status" value="1"/>
</dbReference>
<feature type="compositionally biased region" description="Basic and acidic residues" evidence="6">
    <location>
        <begin position="1012"/>
        <end position="1027"/>
    </location>
</feature>
<feature type="compositionally biased region" description="Low complexity" evidence="6">
    <location>
        <begin position="1032"/>
        <end position="1045"/>
    </location>
</feature>
<evidence type="ECO:0000259" key="10">
    <source>
        <dbReference type="PROSITE" id="PS51848"/>
    </source>
</evidence>
<dbReference type="SMART" id="SM01203">
    <property type="entry name" value="DUF3585"/>
    <property type="match status" value="1"/>
</dbReference>
<organism evidence="11 12">
    <name type="scientific">Nesidiocoris tenuis</name>
    <dbReference type="NCBI Taxonomy" id="355587"/>
    <lineage>
        <taxon>Eukaryota</taxon>
        <taxon>Metazoa</taxon>
        <taxon>Ecdysozoa</taxon>
        <taxon>Arthropoda</taxon>
        <taxon>Hexapoda</taxon>
        <taxon>Insecta</taxon>
        <taxon>Pterygota</taxon>
        <taxon>Neoptera</taxon>
        <taxon>Paraneoptera</taxon>
        <taxon>Hemiptera</taxon>
        <taxon>Heteroptera</taxon>
        <taxon>Panheteroptera</taxon>
        <taxon>Cimicomorpha</taxon>
        <taxon>Miridae</taxon>
        <taxon>Dicyphina</taxon>
        <taxon>Nesidiocoris</taxon>
    </lineage>
</organism>
<dbReference type="PROSITE" id="PS50023">
    <property type="entry name" value="LIM_DOMAIN_2"/>
    <property type="match status" value="1"/>
</dbReference>
<feature type="region of interest" description="Disordered" evidence="6">
    <location>
        <begin position="943"/>
        <end position="962"/>
    </location>
</feature>
<feature type="compositionally biased region" description="Polar residues" evidence="6">
    <location>
        <begin position="300"/>
        <end position="311"/>
    </location>
</feature>
<dbReference type="Proteomes" id="UP000479000">
    <property type="component" value="Unassembled WGS sequence"/>
</dbReference>
<feature type="compositionally biased region" description="Basic and acidic residues" evidence="6">
    <location>
        <begin position="482"/>
        <end position="493"/>
    </location>
</feature>
<dbReference type="Pfam" id="PF00307">
    <property type="entry name" value="CH"/>
    <property type="match status" value="1"/>
</dbReference>
<reference evidence="11 12" key="1">
    <citation type="submission" date="2020-02" db="EMBL/GenBank/DDBJ databases">
        <authorList>
            <person name="Ferguson B K."/>
        </authorList>
    </citation>
    <scope>NUCLEOTIDE SEQUENCE [LARGE SCALE GENOMIC DNA]</scope>
</reference>
<evidence type="ECO:0000313" key="12">
    <source>
        <dbReference type="Proteomes" id="UP000479000"/>
    </source>
</evidence>
<dbReference type="InterPro" id="IPR001715">
    <property type="entry name" value="CH_dom"/>
</dbReference>
<dbReference type="PANTHER" id="PTHR23167:SF84">
    <property type="entry name" value="ALPHA ACTININ 3-RELATED"/>
    <property type="match status" value="1"/>
</dbReference>
<dbReference type="SUPFAM" id="SSF57716">
    <property type="entry name" value="Glucocorticoid receptor-like (DNA-binding domain)"/>
    <property type="match status" value="1"/>
</dbReference>
<feature type="domain" description="LIM zinc-binding" evidence="9">
    <location>
        <begin position="220"/>
        <end position="281"/>
    </location>
</feature>
<feature type="region of interest" description="Disordered" evidence="6">
    <location>
        <begin position="334"/>
        <end position="785"/>
    </location>
</feature>
<protein>
    <recommendedName>
        <fullName evidence="13">LIM zinc-binding domain-containing protein</fullName>
    </recommendedName>
</protein>
<dbReference type="InterPro" id="IPR036872">
    <property type="entry name" value="CH_dom_sf"/>
</dbReference>
<evidence type="ECO:0000256" key="1">
    <source>
        <dbReference type="ARBA" id="ARBA00022723"/>
    </source>
</evidence>
<dbReference type="PROSITE" id="PS00478">
    <property type="entry name" value="LIM_DOMAIN_1"/>
    <property type="match status" value="1"/>
</dbReference>
<evidence type="ECO:0000256" key="7">
    <source>
        <dbReference type="SAM" id="SignalP"/>
    </source>
</evidence>
<feature type="compositionally biased region" description="Low complexity" evidence="6">
    <location>
        <begin position="886"/>
        <end position="899"/>
    </location>
</feature>
<feature type="compositionally biased region" description="Low complexity" evidence="6">
    <location>
        <begin position="358"/>
        <end position="375"/>
    </location>
</feature>
<feature type="non-terminal residue" evidence="11">
    <location>
        <position position="1227"/>
    </location>
</feature>
<evidence type="ECO:0000259" key="9">
    <source>
        <dbReference type="PROSITE" id="PS50023"/>
    </source>
</evidence>
<feature type="region of interest" description="Disordered" evidence="6">
    <location>
        <begin position="1180"/>
        <end position="1227"/>
    </location>
</feature>
<dbReference type="InterPro" id="IPR022735">
    <property type="entry name" value="bMERB_dom"/>
</dbReference>
<dbReference type="Pfam" id="PF12130">
    <property type="entry name" value="bMERB_dom"/>
    <property type="match status" value="1"/>
</dbReference>
<dbReference type="PROSITE" id="PS50021">
    <property type="entry name" value="CH"/>
    <property type="match status" value="1"/>
</dbReference>
<sequence length="1227" mass="135819">MEAVLFLLHLLLHWHFNAGISRRIPKTVKATRKGLKKCRGSDKVRHLCRGLSDGKSMGERRGTKALEAWCKRVTQGYPGVKVENMTTSWRDGLAFCALIHHFRPDLMALPFLGTYRKQITFSDLWEFLLHEEQQRVTSSATTSSPSGSPNGIWASRPFWMLRTWPTTRCQTACPSSRTSLSFTKFSVLTEFPNIFPPVSGNFQSIVRPIMRQEGAPPWRELCVVCTNPVYLAQRLRVQGSLYHRTCFRCARCSAQLTLVDYYETHDGKFCCETCPDEATIGRILPDAIDKMDDEPLPTSPKLSPQPELSPTTRQSIVAMRRMFFDTDDAKLTRSENFRTDLPPADIPKSPKDKVKPRSVNSSPSLVVSNSSGPNPADSSAGPPGVCVEYQSDNTLPSPSITRLDDKSNSSSLNLGEVDIRSQLSPHAENSNELNGSQPVESECSILSGDTSKVGLNAQVSPKQNKLDRTIDDDASNTLETIVHPEEPKVKSNDVEISSTQDSARAGDFDAKTNEGSSAEKTDDAQNQVSAEELESKPEILISEPSRSEEPTPECGINFGEDETQPSATLVEAINKSVKPPPRPKRRQKSPMSEFGDRTADKPTAEYPEDLNPFGDDDEEEQPSAAGTNPFGSDSDDDDNTTAVTSTPLTSPMKTPISKWTPSASPRSERRMSDLSPVRKTPSLNPFEDSDEEPEDPRSAMPVPLPRKTTAPSPEPTPFPRSALRASQRSIASNLSTTSSRKKKPAPPPPIASPPSPASTIRSTRSRKSRRAPLPPGMTSSRLSLASDTVSLAGSISVANESSNYPEELSLVADRISEWVETSNLESNTSELTRSVNESSLPVISLTESDVTGFSALDADDSKQFSDERANEINNVKNECHIEIPEASESIAISPSTSPIKRQDPSPSDPKLWDNKNDPIITIEERLKDPDRILDQTSLHDVPLKGEENVKESESKRKSYADSELSINVVEPCDVEVEESHSMVSRKHSDIPPPLEPKISITNRKSYADSDCEDRLSNDKKNKDDLNMTRKISGSSSGSNGASSFSLHKSAHGQWRRKKAPAPPLPLSGSDFRSVKKDLPVLRIKQELNDIEIKQQGLERQGVELEARIRSKFDSDASITPYVEELVLQLFELVNEKNELFRKQAELMYLLVEVVERRDAIVQCLEMDRIREAEEDRSISAQRSVFTKAMAPHERLTSPHRKKKPGSVDGSPKKKWYTLGRSPKKAAT</sequence>
<proteinExistence type="predicted"/>
<feature type="coiled-coil region" evidence="5">
    <location>
        <begin position="1080"/>
        <end position="1107"/>
    </location>
</feature>
<feature type="compositionally biased region" description="Polar residues" evidence="6">
    <location>
        <begin position="421"/>
        <end position="439"/>
    </location>
</feature>
<dbReference type="EMBL" id="CADCXU010027057">
    <property type="protein sequence ID" value="CAB0013980.1"/>
    <property type="molecule type" value="Genomic_DNA"/>
</dbReference>
<accession>A0A6H5HB86</accession>
<feature type="signal peptide" evidence="7">
    <location>
        <begin position="1"/>
        <end position="19"/>
    </location>
</feature>
<dbReference type="InterPro" id="IPR001781">
    <property type="entry name" value="Znf_LIM"/>
</dbReference>
<evidence type="ECO:0000256" key="6">
    <source>
        <dbReference type="SAM" id="MobiDB-lite"/>
    </source>
</evidence>
<dbReference type="SUPFAM" id="SSF47576">
    <property type="entry name" value="Calponin-homology domain, CH-domain"/>
    <property type="match status" value="1"/>
</dbReference>
<dbReference type="PROSITE" id="PS51848">
    <property type="entry name" value="BMERB"/>
    <property type="match status" value="1"/>
</dbReference>
<keyword evidence="7" id="KW-0732">Signal</keyword>